<accession>A0ABY0CAI4</accession>
<dbReference type="RefSeq" id="WP_106563426.1">
    <property type="nucleotide sequence ID" value="NZ_PYAU01000001.1"/>
</dbReference>
<evidence type="ECO:0000313" key="3">
    <source>
        <dbReference type="EMBL" id="RUQ87071.1"/>
    </source>
</evidence>
<feature type="compositionally biased region" description="Basic and acidic residues" evidence="1">
    <location>
        <begin position="28"/>
        <end position="40"/>
    </location>
</feature>
<evidence type="ECO:0000259" key="2">
    <source>
        <dbReference type="Pfam" id="PF18495"/>
    </source>
</evidence>
<sequence length="61" mass="7009">MSITSEERDRRARSVTDARQASQLEGARSTEETRRDQDAYVRGEIDVEQLGHRVRSRYGIG</sequence>
<gene>
    <name evidence="3" type="ORF">ELQ93_09090</name>
</gene>
<proteinExistence type="predicted"/>
<dbReference type="InterPro" id="IPR041535">
    <property type="entry name" value="VbhA"/>
</dbReference>
<dbReference type="Proteomes" id="UP000268291">
    <property type="component" value="Unassembled WGS sequence"/>
</dbReference>
<dbReference type="InterPro" id="IPR043038">
    <property type="entry name" value="VbhA_sf"/>
</dbReference>
<comment type="caution">
    <text evidence="3">The sequence shown here is derived from an EMBL/GenBank/DDBJ whole genome shotgun (WGS) entry which is preliminary data.</text>
</comment>
<feature type="domain" description="Antitoxin VbhA" evidence="2">
    <location>
        <begin position="11"/>
        <end position="57"/>
    </location>
</feature>
<feature type="compositionally biased region" description="Basic and acidic residues" evidence="1">
    <location>
        <begin position="1"/>
        <end position="16"/>
    </location>
</feature>
<dbReference type="CDD" id="cd11586">
    <property type="entry name" value="VbhA_like"/>
    <property type="match status" value="1"/>
</dbReference>
<feature type="region of interest" description="Disordered" evidence="1">
    <location>
        <begin position="1"/>
        <end position="40"/>
    </location>
</feature>
<name>A0ABY0CAI4_9MICO</name>
<evidence type="ECO:0000256" key="1">
    <source>
        <dbReference type="SAM" id="MobiDB-lite"/>
    </source>
</evidence>
<dbReference type="EMBL" id="RZGY01000001">
    <property type="protein sequence ID" value="RUQ87071.1"/>
    <property type="molecule type" value="Genomic_DNA"/>
</dbReference>
<keyword evidence="4" id="KW-1185">Reference proteome</keyword>
<reference evidence="3 4" key="1">
    <citation type="submission" date="2018-12" db="EMBL/GenBank/DDBJ databases">
        <authorList>
            <person name="hu s."/>
            <person name="Xu Y."/>
            <person name="Xu B."/>
            <person name="Li F."/>
        </authorList>
    </citation>
    <scope>NUCLEOTIDE SEQUENCE [LARGE SCALE GENOMIC DNA]</scope>
    <source>
        <strain evidence="3 4">KSW2-17</strain>
    </source>
</reference>
<protein>
    <recommendedName>
        <fullName evidence="2">Antitoxin VbhA domain-containing protein</fullName>
    </recommendedName>
</protein>
<evidence type="ECO:0000313" key="4">
    <source>
        <dbReference type="Proteomes" id="UP000268291"/>
    </source>
</evidence>
<organism evidence="3 4">
    <name type="scientific">Labedella gwakjiensis</name>
    <dbReference type="NCBI Taxonomy" id="390269"/>
    <lineage>
        <taxon>Bacteria</taxon>
        <taxon>Bacillati</taxon>
        <taxon>Actinomycetota</taxon>
        <taxon>Actinomycetes</taxon>
        <taxon>Micrococcales</taxon>
        <taxon>Microbacteriaceae</taxon>
        <taxon>Labedella</taxon>
    </lineage>
</organism>
<dbReference type="Gene3D" id="1.10.8.1050">
    <property type="entry name" value="Antitoxin VbhA-like"/>
    <property type="match status" value="1"/>
</dbReference>
<dbReference type="InterPro" id="IPR033788">
    <property type="entry name" value="VbhA-like"/>
</dbReference>
<dbReference type="Pfam" id="PF18495">
    <property type="entry name" value="VbhA"/>
    <property type="match status" value="1"/>
</dbReference>